<feature type="region of interest" description="Disordered" evidence="1">
    <location>
        <begin position="1163"/>
        <end position="1192"/>
    </location>
</feature>
<feature type="region of interest" description="Disordered" evidence="1">
    <location>
        <begin position="543"/>
        <end position="604"/>
    </location>
</feature>
<dbReference type="Pfam" id="PF00397">
    <property type="entry name" value="WW"/>
    <property type="match status" value="1"/>
</dbReference>
<reference evidence="4" key="1">
    <citation type="journal article" date="2020" name="bioRxiv">
        <title>Comparative genomics of Chlamydomonas.</title>
        <authorList>
            <person name="Craig R.J."/>
            <person name="Hasan A.R."/>
            <person name="Ness R.W."/>
            <person name="Keightley P.D."/>
        </authorList>
    </citation>
    <scope>NUCLEOTIDE SEQUENCE</scope>
    <source>
        <strain evidence="4">SAG 7.73</strain>
    </source>
</reference>
<feature type="compositionally biased region" description="Low complexity" evidence="1">
    <location>
        <begin position="1163"/>
        <end position="1179"/>
    </location>
</feature>
<feature type="region of interest" description="Disordered" evidence="1">
    <location>
        <begin position="752"/>
        <end position="869"/>
    </location>
</feature>
<evidence type="ECO:0000259" key="3">
    <source>
        <dbReference type="PROSITE" id="PS50275"/>
    </source>
</evidence>
<name>A0A835WBF0_CHLIN</name>
<feature type="compositionally biased region" description="Polar residues" evidence="1">
    <location>
        <begin position="765"/>
        <end position="775"/>
    </location>
</feature>
<feature type="compositionally biased region" description="Low complexity" evidence="1">
    <location>
        <begin position="575"/>
        <end position="604"/>
    </location>
</feature>
<evidence type="ECO:0000256" key="1">
    <source>
        <dbReference type="SAM" id="MobiDB-lite"/>
    </source>
</evidence>
<feature type="compositionally biased region" description="Gly residues" evidence="1">
    <location>
        <begin position="564"/>
        <end position="574"/>
    </location>
</feature>
<dbReference type="GO" id="GO:0016791">
    <property type="term" value="F:phosphatase activity"/>
    <property type="evidence" value="ECO:0007669"/>
    <property type="project" value="InterPro"/>
</dbReference>
<feature type="region of interest" description="Disordered" evidence="1">
    <location>
        <begin position="647"/>
        <end position="731"/>
    </location>
</feature>
<feature type="compositionally biased region" description="Gly residues" evidence="1">
    <location>
        <begin position="779"/>
        <end position="795"/>
    </location>
</feature>
<feature type="compositionally biased region" description="Pro residues" evidence="1">
    <location>
        <begin position="691"/>
        <end position="703"/>
    </location>
</feature>
<keyword evidence="5" id="KW-1185">Reference proteome</keyword>
<feature type="compositionally biased region" description="Low complexity" evidence="1">
    <location>
        <begin position="1244"/>
        <end position="1260"/>
    </location>
</feature>
<dbReference type="Gene3D" id="2.20.70.10">
    <property type="match status" value="1"/>
</dbReference>
<dbReference type="PROSITE" id="PS50275">
    <property type="entry name" value="SAC"/>
    <property type="match status" value="1"/>
</dbReference>
<organism evidence="4 5">
    <name type="scientific">Chlamydomonas incerta</name>
    <dbReference type="NCBI Taxonomy" id="51695"/>
    <lineage>
        <taxon>Eukaryota</taxon>
        <taxon>Viridiplantae</taxon>
        <taxon>Chlorophyta</taxon>
        <taxon>core chlorophytes</taxon>
        <taxon>Chlorophyceae</taxon>
        <taxon>CS clade</taxon>
        <taxon>Chlamydomonadales</taxon>
        <taxon>Chlamydomonadaceae</taxon>
        <taxon>Chlamydomonas</taxon>
    </lineage>
</organism>
<dbReference type="CDD" id="cd00201">
    <property type="entry name" value="WW"/>
    <property type="match status" value="1"/>
</dbReference>
<dbReference type="Proteomes" id="UP000650467">
    <property type="component" value="Unassembled WGS sequence"/>
</dbReference>
<feature type="compositionally biased region" description="Gly residues" evidence="1">
    <location>
        <begin position="664"/>
        <end position="674"/>
    </location>
</feature>
<sequence>MAVPGKISLVFSPVKQRYSIVARGNGRALVQVLRVDIHSGKLMFTWTKGRDIFESETAALDFLRQADGPIQILATAPYILGYVVIGPWGLLLVAEKFRVSASLPGNHEVKTVTKSHWIKIPLQLNLSLQSVQAPEAVLKDEKAMKDEIDKGIERLLSFPIDGAHFLCDTLDITRPFPSYRGVKDPSWDLVWNRWMSAPFRNLGLDHLCPPLLQGLCESRQLEDFDGAKYWVAMISRRGCLHPGPRYKARGLNDYAEPGNELEVEQVLWRQQHRDGSLLWSRYTWRRGSAPLWWGVSIKNNGIGEAEIKIRSHNTFKGSKRYVRRLQRRYTPTAQLDPDPPAAGPDGDPTRLVPITFVSLLRKGTPDRDRSEAKLASAFDFVVAALRKEHGLPLTYIALDWHEMDKQLGHVGIVEAFWNTVKDLLPAQGFALGTLEKVGPDHTEVCPDQERPGAPARPGDDGFGIVAPRVSAAGIGWRAHWLRQQRGVTRYNCADSLDRTNVGSFFGAVQVMIEQCRELDIAIARTRPSAEQLAALAAARAARDPRAFTRSSTTTGASISSAAGLGPGGGGGGGPQQQPGAAGPGPLAMTQSYTSGTGVAGPPGAVGVPGGNNSANLFGLTGTGAAAAAGAAMLEKFGKQVANGITTMMTGDGRSPMRGANMPPGGFGAGVGAGGSHSSSPLPMQRAGLPPGGGPPAATPPPGPGGGGGGGLDAPSQKKITIAPDGLPLPPGWEAKIDKTTNRIFYVDHNSRSTTWERPPVPASGRLSSDALSTVFQPGSGPGGQVLSGGTPGGNGAPAHMRMPGQEPRGPALSVGSVSSQLAPGAQVPLTPRASTPHGGDSPGDALGQVRAGPTGGSHNRNDSSGDAEAERFEPLTPWCMLRQVGRVAGISRRIHPEALSMLAELFLVNGDMCAWLYTGSQAMHSERILIFEPETSKLRKAGVGAYGNAIVAVKRRYNNVVVDKEKQSMIDVFLGYKQREYFPSAWLAYQVVDKEGVPLEGDEADDLDGEPVGQIDWPLPERNAGHHMHPLFGQLMAASAASVSGPAGGAGAATASLHSYSLGMPHGVGLLPHHPPPGLHPGGFASTTAAAGVPGPGLAGLGVFGVGAAGVGGAGSGVGAGVAGGKAGAGASGPAPLGHVYSVGDLAAAGAASAVAAGAAGSGVASGPASAHLPSGSSRLSRRGKSMSTEELNEQLKQIHLQSQLTDEQMRAMRKAGSEAVLTSMDSANSVDLIQFGGPDESETSSVASASAAAPSRRATGLPANASDQALLMHYSASEERIGSGGAAGAAAARGAGASGTGLSPPLQDFTDWAQFAEDASGAGTGSNTPDRAPRPGGAPAGLKPALKKPAAPSITDPLASLLDSDLL</sequence>
<evidence type="ECO:0000313" key="4">
    <source>
        <dbReference type="EMBL" id="KAG2444259.1"/>
    </source>
</evidence>
<dbReference type="InterPro" id="IPR002013">
    <property type="entry name" value="SAC_dom"/>
</dbReference>
<feature type="domain" description="WW" evidence="2">
    <location>
        <begin position="726"/>
        <end position="760"/>
    </location>
</feature>
<protein>
    <recommendedName>
        <fullName evidence="6">WW domain-containing protein</fullName>
    </recommendedName>
</protein>
<dbReference type="InterPro" id="IPR036020">
    <property type="entry name" value="WW_dom_sf"/>
</dbReference>
<dbReference type="OrthoDB" id="405996at2759"/>
<dbReference type="InterPro" id="IPR001202">
    <property type="entry name" value="WW_dom"/>
</dbReference>
<gene>
    <name evidence="4" type="ORF">HXX76_001016</name>
</gene>
<feature type="domain" description="SAC" evidence="3">
    <location>
        <begin position="155"/>
        <end position="520"/>
    </location>
</feature>
<feature type="compositionally biased region" description="Low complexity" evidence="1">
    <location>
        <begin position="1335"/>
        <end position="1368"/>
    </location>
</feature>
<accession>A0A835WBF0</accession>
<dbReference type="PANTHER" id="PTHR46817">
    <property type="entry name" value="PHOSPHOINOSITIDE PHOSPHATASE SAC9-RELATED"/>
    <property type="match status" value="1"/>
</dbReference>
<feature type="compositionally biased region" description="Polar residues" evidence="1">
    <location>
        <begin position="548"/>
        <end position="560"/>
    </location>
</feature>
<evidence type="ECO:0008006" key="6">
    <source>
        <dbReference type="Google" id="ProtNLM"/>
    </source>
</evidence>
<evidence type="ECO:0000313" key="5">
    <source>
        <dbReference type="Proteomes" id="UP000650467"/>
    </source>
</evidence>
<dbReference type="EMBL" id="JAEHOC010000002">
    <property type="protein sequence ID" value="KAG2444259.1"/>
    <property type="molecule type" value="Genomic_DNA"/>
</dbReference>
<comment type="caution">
    <text evidence="4">The sequence shown here is derived from an EMBL/GenBank/DDBJ whole genome shotgun (WGS) entry which is preliminary data.</text>
</comment>
<dbReference type="Pfam" id="PF02383">
    <property type="entry name" value="Syja_N"/>
    <property type="match status" value="1"/>
</dbReference>
<feature type="region of interest" description="Disordered" evidence="1">
    <location>
        <begin position="1232"/>
        <end position="1262"/>
    </location>
</feature>
<dbReference type="SMART" id="SM00456">
    <property type="entry name" value="WW"/>
    <property type="match status" value="1"/>
</dbReference>
<dbReference type="PANTHER" id="PTHR46817:SF1">
    <property type="entry name" value="SAC DOMAIN-CONTAINING PROTEIN"/>
    <property type="match status" value="1"/>
</dbReference>
<feature type="compositionally biased region" description="Basic and acidic residues" evidence="1">
    <location>
        <begin position="859"/>
        <end position="869"/>
    </location>
</feature>
<evidence type="ECO:0000259" key="2">
    <source>
        <dbReference type="PROSITE" id="PS50020"/>
    </source>
</evidence>
<proteinExistence type="predicted"/>
<dbReference type="PROSITE" id="PS50020">
    <property type="entry name" value="WW_DOMAIN_2"/>
    <property type="match status" value="1"/>
</dbReference>
<dbReference type="PROSITE" id="PS01159">
    <property type="entry name" value="WW_DOMAIN_1"/>
    <property type="match status" value="1"/>
</dbReference>
<dbReference type="SUPFAM" id="SSF51045">
    <property type="entry name" value="WW domain"/>
    <property type="match status" value="1"/>
</dbReference>
<feature type="region of interest" description="Disordered" evidence="1">
    <location>
        <begin position="1319"/>
        <end position="1368"/>
    </location>
</feature>